<dbReference type="Proteomes" id="UP000273119">
    <property type="component" value="Unassembled WGS sequence"/>
</dbReference>
<reference evidence="2 3" key="1">
    <citation type="submission" date="2018-07" db="EMBL/GenBank/DDBJ databases">
        <title>Arthrobacter sp. nov., isolated from raw cow's milk with high bacterial count.</title>
        <authorList>
            <person name="Hahne J."/>
            <person name="Isele D."/>
            <person name="Lipski A."/>
        </authorList>
    </citation>
    <scope>NUCLEOTIDE SEQUENCE [LARGE SCALE GENOMIC DNA]</scope>
    <source>
        <strain evidence="2 3">JZ R-183</strain>
    </source>
</reference>
<name>A0A496PMB1_9MICC</name>
<feature type="transmembrane region" description="Helical" evidence="1">
    <location>
        <begin position="193"/>
        <end position="209"/>
    </location>
</feature>
<proteinExistence type="predicted"/>
<evidence type="ECO:0000313" key="3">
    <source>
        <dbReference type="Proteomes" id="UP000273119"/>
    </source>
</evidence>
<organism evidence="2 3">
    <name type="scientific">Galactobacter caseinivorans</name>
    <dbReference type="NCBI Taxonomy" id="2676123"/>
    <lineage>
        <taxon>Bacteria</taxon>
        <taxon>Bacillati</taxon>
        <taxon>Actinomycetota</taxon>
        <taxon>Actinomycetes</taxon>
        <taxon>Micrococcales</taxon>
        <taxon>Micrococcaceae</taxon>
        <taxon>Galactobacter</taxon>
    </lineage>
</organism>
<dbReference type="EMBL" id="QQXL01000001">
    <property type="protein sequence ID" value="RKW71574.1"/>
    <property type="molecule type" value="Genomic_DNA"/>
</dbReference>
<feature type="transmembrane region" description="Helical" evidence="1">
    <location>
        <begin position="55"/>
        <end position="76"/>
    </location>
</feature>
<dbReference type="AlphaFoldDB" id="A0A496PMB1"/>
<comment type="caution">
    <text evidence="2">The sequence shown here is derived from an EMBL/GenBank/DDBJ whole genome shotgun (WGS) entry which is preliminary data.</text>
</comment>
<keyword evidence="3" id="KW-1185">Reference proteome</keyword>
<keyword evidence="1" id="KW-0472">Membrane</keyword>
<gene>
    <name evidence="2" type="ORF">DWQ67_01635</name>
</gene>
<accession>A0A496PMB1</accession>
<evidence type="ECO:0000313" key="2">
    <source>
        <dbReference type="EMBL" id="RKW71574.1"/>
    </source>
</evidence>
<protein>
    <recommendedName>
        <fullName evidence="4">PH domain-containing protein</fullName>
    </recommendedName>
</protein>
<keyword evidence="1" id="KW-0812">Transmembrane</keyword>
<sequence>MTTLTAARGNIDLMSQDPNKLVLTTNRSGWVWVVLLAVVGVASAWDAAARGFGGLAVTVVVWMACIGWFVALIFVLPSLSMDAGGATVRNVLVQVRVPWARLKDARNTMFLEVVPDKGLPIKVWAAPQSVMRRKRQSLRNRAAMDVDVAEDPAPKGDLAAGLIVERDRALSAARKKPATTAGAVTTTFLKRDWGIFAGLLVLALVSLLLT</sequence>
<evidence type="ECO:0008006" key="4">
    <source>
        <dbReference type="Google" id="ProtNLM"/>
    </source>
</evidence>
<keyword evidence="1" id="KW-1133">Transmembrane helix</keyword>
<evidence type="ECO:0000256" key="1">
    <source>
        <dbReference type="SAM" id="Phobius"/>
    </source>
</evidence>
<feature type="transmembrane region" description="Helical" evidence="1">
    <location>
        <begin position="29"/>
        <end position="48"/>
    </location>
</feature>